<evidence type="ECO:0000256" key="1">
    <source>
        <dbReference type="SAM" id="Phobius"/>
    </source>
</evidence>
<proteinExistence type="predicted"/>
<keyword evidence="1" id="KW-0472">Membrane</keyword>
<dbReference type="RefSeq" id="WP_073193085.1">
    <property type="nucleotide sequence ID" value="NZ_FQTW01000005.1"/>
</dbReference>
<evidence type="ECO:0000313" key="2">
    <source>
        <dbReference type="EMBL" id="SHE77962.1"/>
    </source>
</evidence>
<reference evidence="2 3" key="1">
    <citation type="submission" date="2016-11" db="EMBL/GenBank/DDBJ databases">
        <authorList>
            <person name="Jaros S."/>
            <person name="Januszkiewicz K."/>
            <person name="Wedrychowicz H."/>
        </authorList>
    </citation>
    <scope>NUCLEOTIDE SEQUENCE [LARGE SCALE GENOMIC DNA]</scope>
    <source>
        <strain evidence="2 3">DSM 25661</strain>
    </source>
</reference>
<sequence>MNKQKDTYQKSGFKVPDNYFKEFKINQLDLVDKNVFKVPDNYFEDLEIKLPQESKVINLKQRILLISSSVAAILIIAIIAFNQPRNNQKLNSFSNVEQSEIENYLETELENPEDYINNNVPLNFNDFEESQLTSEEIAEYLGDNLYEEDFINE</sequence>
<organism evidence="2 3">
    <name type="scientific">Psychroflexus salarius</name>
    <dbReference type="NCBI Taxonomy" id="1155689"/>
    <lineage>
        <taxon>Bacteria</taxon>
        <taxon>Pseudomonadati</taxon>
        <taxon>Bacteroidota</taxon>
        <taxon>Flavobacteriia</taxon>
        <taxon>Flavobacteriales</taxon>
        <taxon>Flavobacteriaceae</taxon>
        <taxon>Psychroflexus</taxon>
    </lineage>
</organism>
<dbReference type="EMBL" id="FQTW01000005">
    <property type="protein sequence ID" value="SHE77962.1"/>
    <property type="molecule type" value="Genomic_DNA"/>
</dbReference>
<dbReference type="STRING" id="1155689.SAMN05444278_105160"/>
<keyword evidence="1" id="KW-0812">Transmembrane</keyword>
<dbReference type="Proteomes" id="UP000184462">
    <property type="component" value="Unassembled WGS sequence"/>
</dbReference>
<dbReference type="AlphaFoldDB" id="A0A1M4WAH2"/>
<feature type="transmembrane region" description="Helical" evidence="1">
    <location>
        <begin position="63"/>
        <end position="81"/>
    </location>
</feature>
<protein>
    <submittedName>
        <fullName evidence="2">Uncharacterized protein</fullName>
    </submittedName>
</protein>
<evidence type="ECO:0000313" key="3">
    <source>
        <dbReference type="Proteomes" id="UP000184462"/>
    </source>
</evidence>
<keyword evidence="1" id="KW-1133">Transmembrane helix</keyword>
<accession>A0A1M4WAH2</accession>
<keyword evidence="3" id="KW-1185">Reference proteome</keyword>
<dbReference type="OrthoDB" id="981524at2"/>
<name>A0A1M4WAH2_9FLAO</name>
<gene>
    <name evidence="2" type="ORF">SAMN05444278_105160</name>
</gene>